<feature type="region of interest" description="Disordered" evidence="1">
    <location>
        <begin position="39"/>
        <end position="90"/>
    </location>
</feature>
<dbReference type="OrthoDB" id="3896382at2759"/>
<feature type="compositionally biased region" description="Basic and acidic residues" evidence="1">
    <location>
        <begin position="419"/>
        <end position="466"/>
    </location>
</feature>
<sequence>MAPIQGWFKSRKPLRVSRKSYYEDIFGEKNPEEELEGVHILGSDSDSDPGVFSRRSRRQGRKKPRITLRQSNKDRSDRGNKIGTADGDEVVAPRVDRNTVVTIDDDSGVEEQFVVDLQKHAQVPDNKNNEDDIEGPESNQNEIDAAFMAEIKKYAAPPPPIDNGSNDELLERINRRAQEFAEQSPLGPLESLEDAANPLPSIEQRDRETSDEPTGRSSLGVPDDATDIGAIDSVAVMGTGRTSTTVAIREHSWDPSQGSDYVYSDEEAVNGLEHAKPIYESLRNDNDQDEDLHDTDDEDKESQVDKTQDDETYDGGHIISDVQRETNDGTAELFSTHEGSPVSSKDDDDDNNNREVIDLVSPSSCSSEEPPIRRTRSSRPSIYSLRNGFDVTTSPGFDETWPRKTRPFGLFASNAKPSIEPDRELSDDTPPRRLRDLVRKRAREREEREIAKKKIRYDLRPRRQQDNNEVSLSRGNASMAERLDSETDDAEGPRRVTRSMTARTESLKKPIPRFKAARKSAWPLVPKDNSYGRKSAGQIVQVIVPKVVGRSTWSSTPSPRTERRQLPAINEDLVTFEDGLIPLPALAGKGIKRMTPILID</sequence>
<evidence type="ECO:0000256" key="1">
    <source>
        <dbReference type="SAM" id="MobiDB-lite"/>
    </source>
</evidence>
<dbReference type="EMBL" id="JAHFYH010000093">
    <property type="protein sequence ID" value="KAH0213665.1"/>
    <property type="molecule type" value="Genomic_DNA"/>
</dbReference>
<feature type="compositionally biased region" description="Polar residues" evidence="1">
    <location>
        <begin position="467"/>
        <end position="476"/>
    </location>
</feature>
<reference evidence="2" key="1">
    <citation type="journal article" date="2021" name="J Fungi (Basel)">
        <title>Virulence traits and population genomics of the black yeast Aureobasidium melanogenum.</title>
        <authorList>
            <person name="Cernosa A."/>
            <person name="Sun X."/>
            <person name="Gostincar C."/>
            <person name="Fang C."/>
            <person name="Gunde-Cimerman N."/>
            <person name="Song Z."/>
        </authorList>
    </citation>
    <scope>NUCLEOTIDE SEQUENCE</scope>
    <source>
        <strain evidence="2">EXF-8016</strain>
    </source>
</reference>
<dbReference type="Proteomes" id="UP000767238">
    <property type="component" value="Unassembled WGS sequence"/>
</dbReference>
<feature type="region of interest" description="Disordered" evidence="1">
    <location>
        <begin position="118"/>
        <end position="139"/>
    </location>
</feature>
<gene>
    <name evidence="2" type="ORF">KCV03_g8811</name>
</gene>
<feature type="region of interest" description="Disordered" evidence="1">
    <location>
        <begin position="272"/>
        <end position="502"/>
    </location>
</feature>
<proteinExistence type="predicted"/>
<feature type="compositionally biased region" description="Basic and acidic residues" evidence="1">
    <location>
        <begin position="203"/>
        <end position="214"/>
    </location>
</feature>
<evidence type="ECO:0000313" key="3">
    <source>
        <dbReference type="Proteomes" id="UP000767238"/>
    </source>
</evidence>
<feature type="region of interest" description="Disordered" evidence="1">
    <location>
        <begin position="155"/>
        <end position="233"/>
    </location>
</feature>
<name>A0A9P8G951_AURME</name>
<reference evidence="2" key="2">
    <citation type="submission" date="2021-08" db="EMBL/GenBank/DDBJ databases">
        <authorList>
            <person name="Gostincar C."/>
            <person name="Sun X."/>
            <person name="Song Z."/>
            <person name="Gunde-Cimerman N."/>
        </authorList>
    </citation>
    <scope>NUCLEOTIDE SEQUENCE</scope>
    <source>
        <strain evidence="2">EXF-8016</strain>
    </source>
</reference>
<accession>A0A9P8G951</accession>
<protein>
    <submittedName>
        <fullName evidence="2">Uncharacterized protein</fullName>
    </submittedName>
</protein>
<feature type="compositionally biased region" description="Basic residues" evidence="1">
    <location>
        <begin position="54"/>
        <end position="66"/>
    </location>
</feature>
<feature type="non-terminal residue" evidence="2">
    <location>
        <position position="600"/>
    </location>
</feature>
<feature type="compositionally biased region" description="Acidic residues" evidence="1">
    <location>
        <begin position="287"/>
        <end position="300"/>
    </location>
</feature>
<feature type="compositionally biased region" description="Basic and acidic residues" evidence="1">
    <location>
        <begin position="169"/>
        <end position="179"/>
    </location>
</feature>
<evidence type="ECO:0000313" key="2">
    <source>
        <dbReference type="EMBL" id="KAH0213665.1"/>
    </source>
</evidence>
<feature type="compositionally biased region" description="Basic and acidic residues" evidence="1">
    <location>
        <begin position="71"/>
        <end position="80"/>
    </location>
</feature>
<organism evidence="2 3">
    <name type="scientific">Aureobasidium melanogenum</name>
    <name type="common">Aureobasidium pullulans var. melanogenum</name>
    <dbReference type="NCBI Taxonomy" id="46634"/>
    <lineage>
        <taxon>Eukaryota</taxon>
        <taxon>Fungi</taxon>
        <taxon>Dikarya</taxon>
        <taxon>Ascomycota</taxon>
        <taxon>Pezizomycotina</taxon>
        <taxon>Dothideomycetes</taxon>
        <taxon>Dothideomycetidae</taxon>
        <taxon>Dothideales</taxon>
        <taxon>Saccotheciaceae</taxon>
        <taxon>Aureobasidium</taxon>
    </lineage>
</organism>
<dbReference type="AlphaFoldDB" id="A0A9P8G951"/>
<comment type="caution">
    <text evidence="2">The sequence shown here is derived from an EMBL/GenBank/DDBJ whole genome shotgun (WGS) entry which is preliminary data.</text>
</comment>
<feature type="compositionally biased region" description="Basic and acidic residues" evidence="1">
    <location>
        <begin position="273"/>
        <end position="286"/>
    </location>
</feature>